<name>A0A9X3EU17_9BACT</name>
<evidence type="ECO:0000313" key="3">
    <source>
        <dbReference type="EMBL" id="MCY1009459.1"/>
    </source>
</evidence>
<dbReference type="Proteomes" id="UP001150924">
    <property type="component" value="Unassembled WGS sequence"/>
</dbReference>
<feature type="region of interest" description="Disordered" evidence="1">
    <location>
        <begin position="22"/>
        <end position="82"/>
    </location>
</feature>
<gene>
    <name evidence="3" type="ORF">OV079_28625</name>
</gene>
<evidence type="ECO:0008006" key="5">
    <source>
        <dbReference type="Google" id="ProtNLM"/>
    </source>
</evidence>
<dbReference type="AlphaFoldDB" id="A0A9X3EU17"/>
<accession>A0A9X3EU17</accession>
<dbReference type="PROSITE" id="PS51257">
    <property type="entry name" value="PROKAR_LIPOPROTEIN"/>
    <property type="match status" value="1"/>
</dbReference>
<reference evidence="3" key="1">
    <citation type="submission" date="2022-11" db="EMBL/GenBank/DDBJ databases">
        <title>Minimal conservation of predation-associated metabolite biosynthetic gene clusters underscores biosynthetic potential of Myxococcota including descriptions for ten novel species: Archangium lansinium sp. nov., Myxococcus landrumus sp. nov., Nannocystis bai.</title>
        <authorList>
            <person name="Ahearne A."/>
            <person name="Stevens C."/>
            <person name="Phillips K."/>
        </authorList>
    </citation>
    <scope>NUCLEOTIDE SEQUENCE</scope>
    <source>
        <strain evidence="3">Na p29</strain>
    </source>
</reference>
<organism evidence="3 4">
    <name type="scientific">Nannocystis pusilla</name>
    <dbReference type="NCBI Taxonomy" id="889268"/>
    <lineage>
        <taxon>Bacteria</taxon>
        <taxon>Pseudomonadati</taxon>
        <taxon>Myxococcota</taxon>
        <taxon>Polyangia</taxon>
        <taxon>Nannocystales</taxon>
        <taxon>Nannocystaceae</taxon>
        <taxon>Nannocystis</taxon>
    </lineage>
</organism>
<evidence type="ECO:0000256" key="1">
    <source>
        <dbReference type="SAM" id="MobiDB-lite"/>
    </source>
</evidence>
<sequence>MRHRSFVAALALHCIATSTACSDTGKGTDTDASTSTTTSTTTTTTTTGPTTEATTTTGDGTDATTEPGTTTPTTTDGTGDPEYHRECQPGDFVCDGDFGCEDATLPGECYKPCTPDGEVGALDSECDEPERPFCSQVGLADGGDFSCNSCVHICMAEPQNQCEFGADECP</sequence>
<keyword evidence="4" id="KW-1185">Reference proteome</keyword>
<evidence type="ECO:0000313" key="4">
    <source>
        <dbReference type="Proteomes" id="UP001150924"/>
    </source>
</evidence>
<dbReference type="RefSeq" id="WP_267772125.1">
    <property type="nucleotide sequence ID" value="NZ_JAPNKE010000002.1"/>
</dbReference>
<dbReference type="EMBL" id="JAPNKE010000002">
    <property type="protein sequence ID" value="MCY1009459.1"/>
    <property type="molecule type" value="Genomic_DNA"/>
</dbReference>
<keyword evidence="2" id="KW-0732">Signal</keyword>
<protein>
    <recommendedName>
        <fullName evidence="5">Lipoprotein</fullName>
    </recommendedName>
</protein>
<feature type="chain" id="PRO_5040932903" description="Lipoprotein" evidence="2">
    <location>
        <begin position="21"/>
        <end position="170"/>
    </location>
</feature>
<evidence type="ECO:0000256" key="2">
    <source>
        <dbReference type="SAM" id="SignalP"/>
    </source>
</evidence>
<comment type="caution">
    <text evidence="3">The sequence shown here is derived from an EMBL/GenBank/DDBJ whole genome shotgun (WGS) entry which is preliminary data.</text>
</comment>
<feature type="signal peptide" evidence="2">
    <location>
        <begin position="1"/>
        <end position="20"/>
    </location>
</feature>
<feature type="compositionally biased region" description="Low complexity" evidence="1">
    <location>
        <begin position="23"/>
        <end position="80"/>
    </location>
</feature>
<proteinExistence type="predicted"/>